<organism evidence="8 9">
    <name type="scientific">Candidatus Cerribacteria bacterium 'Amazon FNV 2010 28 9'</name>
    <dbReference type="NCBI Taxonomy" id="2081795"/>
    <lineage>
        <taxon>Bacteria</taxon>
        <taxon>Candidatus Cerribacteria</taxon>
    </lineage>
</organism>
<dbReference type="PROSITE" id="PS51898">
    <property type="entry name" value="TYR_RECOMBINASE"/>
    <property type="match status" value="1"/>
</dbReference>
<evidence type="ECO:0000313" key="9">
    <source>
        <dbReference type="Proteomes" id="UP000246104"/>
    </source>
</evidence>
<dbReference type="Gene3D" id="1.10.443.10">
    <property type="entry name" value="Intergrase catalytic core"/>
    <property type="match status" value="1"/>
</dbReference>
<dbReference type="InterPro" id="IPR004107">
    <property type="entry name" value="Integrase_SAM-like_N"/>
</dbReference>
<dbReference type="InterPro" id="IPR011010">
    <property type="entry name" value="DNA_brk_join_enz"/>
</dbReference>
<gene>
    <name evidence="8" type="ORF">C5B42_03470</name>
</gene>
<dbReference type="InterPro" id="IPR044068">
    <property type="entry name" value="CB"/>
</dbReference>
<evidence type="ECO:0000256" key="5">
    <source>
        <dbReference type="PROSITE-ProRule" id="PRU01248"/>
    </source>
</evidence>
<dbReference type="AlphaFoldDB" id="A0A317JPU8"/>
<dbReference type="GO" id="GO:0006310">
    <property type="term" value="P:DNA recombination"/>
    <property type="evidence" value="ECO:0007669"/>
    <property type="project" value="UniProtKB-KW"/>
</dbReference>
<dbReference type="Gene3D" id="1.10.150.130">
    <property type="match status" value="1"/>
</dbReference>
<dbReference type="Pfam" id="PF02899">
    <property type="entry name" value="Phage_int_SAM_1"/>
    <property type="match status" value="1"/>
</dbReference>
<dbReference type="EMBL" id="PSRQ01000039">
    <property type="protein sequence ID" value="PWU23316.1"/>
    <property type="molecule type" value="Genomic_DNA"/>
</dbReference>
<comment type="caution">
    <text evidence="8">The sequence shown here is derived from an EMBL/GenBank/DDBJ whole genome shotgun (WGS) entry which is preliminary data.</text>
</comment>
<reference evidence="8 9" key="1">
    <citation type="submission" date="2018-02" db="EMBL/GenBank/DDBJ databases">
        <title>Genomic Reconstructions from Amazon Rainforest and Pasture Soil Reveal Novel Insights into the Physiology of Candidate Phyla in Tropical Sites.</title>
        <authorList>
            <person name="Kroeger M.E."/>
            <person name="Delmont T."/>
            <person name="Eren A.M."/>
            <person name="Guo J."/>
            <person name="Meyer K.M."/>
            <person name="Khan K."/>
            <person name="Rodrigues J.L.M."/>
            <person name="Bohannan B.J.M."/>
            <person name="Tringe S."/>
            <person name="Borges C.D."/>
            <person name="Tiedje J."/>
            <person name="Tsai S.M."/>
            <person name="Nusslein K."/>
        </authorList>
    </citation>
    <scope>NUCLEOTIDE SEQUENCE [LARGE SCALE GENOMIC DNA]</scope>
    <source>
        <strain evidence="8">Amazon FNV 2010 28 9</strain>
    </source>
</reference>
<dbReference type="PANTHER" id="PTHR30349:SF41">
    <property type="entry name" value="INTEGRASE_RECOMBINASE PROTEIN MJ0367-RELATED"/>
    <property type="match status" value="1"/>
</dbReference>
<evidence type="ECO:0000256" key="3">
    <source>
        <dbReference type="ARBA" id="ARBA00023125"/>
    </source>
</evidence>
<dbReference type="InterPro" id="IPR050090">
    <property type="entry name" value="Tyrosine_recombinase_XerCD"/>
</dbReference>
<dbReference type="SUPFAM" id="SSF56349">
    <property type="entry name" value="DNA breaking-rejoining enzymes"/>
    <property type="match status" value="1"/>
</dbReference>
<keyword evidence="2" id="KW-0229">DNA integration</keyword>
<dbReference type="InterPro" id="IPR013762">
    <property type="entry name" value="Integrase-like_cat_sf"/>
</dbReference>
<dbReference type="GO" id="GO:0015074">
    <property type="term" value="P:DNA integration"/>
    <property type="evidence" value="ECO:0007669"/>
    <property type="project" value="UniProtKB-KW"/>
</dbReference>
<evidence type="ECO:0000256" key="2">
    <source>
        <dbReference type="ARBA" id="ARBA00022908"/>
    </source>
</evidence>
<dbReference type="Proteomes" id="UP000246104">
    <property type="component" value="Unassembled WGS sequence"/>
</dbReference>
<evidence type="ECO:0000256" key="4">
    <source>
        <dbReference type="ARBA" id="ARBA00023172"/>
    </source>
</evidence>
<name>A0A317JPU8_9BACT</name>
<accession>A0A317JPU8</accession>
<dbReference type="CDD" id="cd00397">
    <property type="entry name" value="DNA_BRE_C"/>
    <property type="match status" value="1"/>
</dbReference>
<dbReference type="InterPro" id="IPR010998">
    <property type="entry name" value="Integrase_recombinase_N"/>
</dbReference>
<keyword evidence="3 5" id="KW-0238">DNA-binding</keyword>
<proteinExistence type="inferred from homology"/>
<dbReference type="PANTHER" id="PTHR30349">
    <property type="entry name" value="PHAGE INTEGRASE-RELATED"/>
    <property type="match status" value="1"/>
</dbReference>
<evidence type="ECO:0008006" key="10">
    <source>
        <dbReference type="Google" id="ProtNLM"/>
    </source>
</evidence>
<evidence type="ECO:0000259" key="7">
    <source>
        <dbReference type="PROSITE" id="PS51900"/>
    </source>
</evidence>
<evidence type="ECO:0000313" key="8">
    <source>
        <dbReference type="EMBL" id="PWU23316.1"/>
    </source>
</evidence>
<protein>
    <recommendedName>
        <fullName evidence="10">Tyrosine recombinase XerC</fullName>
    </recommendedName>
</protein>
<evidence type="ECO:0000256" key="1">
    <source>
        <dbReference type="ARBA" id="ARBA00008857"/>
    </source>
</evidence>
<dbReference type="GO" id="GO:0003677">
    <property type="term" value="F:DNA binding"/>
    <property type="evidence" value="ECO:0007669"/>
    <property type="project" value="UniProtKB-UniRule"/>
</dbReference>
<comment type="similarity">
    <text evidence="1">Belongs to the 'phage' integrase family.</text>
</comment>
<dbReference type="PROSITE" id="PS51900">
    <property type="entry name" value="CB"/>
    <property type="match status" value="1"/>
</dbReference>
<keyword evidence="4" id="KW-0233">DNA recombination</keyword>
<feature type="domain" description="Tyr recombinase" evidence="6">
    <location>
        <begin position="110"/>
        <end position="288"/>
    </location>
</feature>
<dbReference type="Pfam" id="PF00589">
    <property type="entry name" value="Phage_integrase"/>
    <property type="match status" value="1"/>
</dbReference>
<evidence type="ECO:0000259" key="6">
    <source>
        <dbReference type="PROSITE" id="PS51898"/>
    </source>
</evidence>
<feature type="domain" description="Core-binding (CB)" evidence="7">
    <location>
        <begin position="4"/>
        <end position="89"/>
    </location>
</feature>
<sequence>MSDTSLQTTHAQFLEELKRQGRASATLLAYGKDIEQFLQALAAQGKTTVGSVVTSDIEAFKESLKKQRYTDKSIYRKINSIKSYFRFLRAKGMIEENPAADIAQPRYELEAPHVLTKVEYRALRDACKADQRISTVVEVLLQTGIRISELANLELTDVDAEKHTLHISAYESHPERTIPLNNAASKALESYLEIRPKTRQKALFVTKTCRPFLVRNIRTAIDRYFRIAGIADAKVNDLRHTFIVQQLAAGTPLVYVSQLVGHKRITTTEKYLKLLQAPDMQSQLKVEEL</sequence>
<dbReference type="InterPro" id="IPR002104">
    <property type="entry name" value="Integrase_catalytic"/>
</dbReference>